<dbReference type="EMBL" id="JALJOS010000013">
    <property type="protein sequence ID" value="KAK9831706.1"/>
    <property type="molecule type" value="Genomic_DNA"/>
</dbReference>
<gene>
    <name evidence="3" type="ORF">WJX74_006595</name>
</gene>
<reference evidence="3 4" key="1">
    <citation type="journal article" date="2024" name="Nat. Commun.">
        <title>Phylogenomics reveals the evolutionary origins of lichenization in chlorophyte algae.</title>
        <authorList>
            <person name="Puginier C."/>
            <person name="Libourel C."/>
            <person name="Otte J."/>
            <person name="Skaloud P."/>
            <person name="Haon M."/>
            <person name="Grisel S."/>
            <person name="Petersen M."/>
            <person name="Berrin J.G."/>
            <person name="Delaux P.M."/>
            <person name="Dal Grande F."/>
            <person name="Keller J."/>
        </authorList>
    </citation>
    <scope>NUCLEOTIDE SEQUENCE [LARGE SCALE GENOMIC DNA]</scope>
    <source>
        <strain evidence="3 4">SAG 2145</strain>
    </source>
</reference>
<evidence type="ECO:0000313" key="4">
    <source>
        <dbReference type="Proteomes" id="UP001438707"/>
    </source>
</evidence>
<keyword evidence="1" id="KW-0560">Oxidoreductase</keyword>
<dbReference type="AlphaFoldDB" id="A0AAW1RD77"/>
<sequence length="381" mass="41481">MQAMQALHQEVGLIPRVADVSALKRPSRAAARGSRRTAIVRAAAPATTPKGTVMDDQVELGKTGIKVNSLAIGAWQWGDASFWGFGSYGNYGEDEIRLAYQGTIDAGLNFIDTAEVYGLGKSEKFIRDFQRETNTNVKIATKFAPLPWRFSEESPVKALKDSLQRLNQQSVELYQIHWPGFPVINSWSNDAFCRGMANCQKMGLAKAVGVSNYNEKRLRRAHGIIEIEQGVPLASDQIQFSLLYRKHEKEGLLRTAKQLGVSVIGYSPLSQGLLTGKYTSGSEKPPGPRGAIFSDDRLNQIDPLISLMRDIGSGHGKTVAQVAINWVICKGVIPIVGAKSYEQAKGAGGALGWRLSADEVTALEKIADKVPPAVGAPFENW</sequence>
<protein>
    <recommendedName>
        <fullName evidence="2">NADP-dependent oxidoreductase domain-containing protein</fullName>
    </recommendedName>
</protein>
<accession>A0AAW1RD77</accession>
<name>A0AAW1RD77_9CHLO</name>
<dbReference type="PRINTS" id="PR00069">
    <property type="entry name" value="ALDKETRDTASE"/>
</dbReference>
<evidence type="ECO:0000256" key="1">
    <source>
        <dbReference type="ARBA" id="ARBA00023002"/>
    </source>
</evidence>
<dbReference type="Proteomes" id="UP001438707">
    <property type="component" value="Unassembled WGS sequence"/>
</dbReference>
<dbReference type="InterPro" id="IPR023210">
    <property type="entry name" value="NADP_OxRdtase_dom"/>
</dbReference>
<dbReference type="GO" id="GO:0016491">
    <property type="term" value="F:oxidoreductase activity"/>
    <property type="evidence" value="ECO:0007669"/>
    <property type="project" value="UniProtKB-KW"/>
</dbReference>
<dbReference type="PROSITE" id="PS00062">
    <property type="entry name" value="ALDOKETO_REDUCTASE_2"/>
    <property type="match status" value="1"/>
</dbReference>
<dbReference type="SUPFAM" id="SSF51430">
    <property type="entry name" value="NAD(P)-linked oxidoreductase"/>
    <property type="match status" value="1"/>
</dbReference>
<evidence type="ECO:0000259" key="2">
    <source>
        <dbReference type="Pfam" id="PF00248"/>
    </source>
</evidence>
<feature type="domain" description="NADP-dependent oxidoreductase" evidence="2">
    <location>
        <begin position="70"/>
        <end position="367"/>
    </location>
</feature>
<dbReference type="InterPro" id="IPR050523">
    <property type="entry name" value="AKR_Detox_Biosynth"/>
</dbReference>
<organism evidence="3 4">
    <name type="scientific">Apatococcus lobatus</name>
    <dbReference type="NCBI Taxonomy" id="904363"/>
    <lineage>
        <taxon>Eukaryota</taxon>
        <taxon>Viridiplantae</taxon>
        <taxon>Chlorophyta</taxon>
        <taxon>core chlorophytes</taxon>
        <taxon>Trebouxiophyceae</taxon>
        <taxon>Chlorellales</taxon>
        <taxon>Chlorellaceae</taxon>
        <taxon>Apatococcus</taxon>
    </lineage>
</organism>
<dbReference type="Pfam" id="PF00248">
    <property type="entry name" value="Aldo_ket_red"/>
    <property type="match status" value="1"/>
</dbReference>
<comment type="caution">
    <text evidence="3">The sequence shown here is derived from an EMBL/GenBank/DDBJ whole genome shotgun (WGS) entry which is preliminary data.</text>
</comment>
<keyword evidence="4" id="KW-1185">Reference proteome</keyword>
<dbReference type="InterPro" id="IPR018170">
    <property type="entry name" value="Aldo/ket_reductase_CS"/>
</dbReference>
<proteinExistence type="predicted"/>
<evidence type="ECO:0000313" key="3">
    <source>
        <dbReference type="EMBL" id="KAK9831706.1"/>
    </source>
</evidence>
<dbReference type="CDD" id="cd19093">
    <property type="entry name" value="AKR_AtPLR-like"/>
    <property type="match status" value="1"/>
</dbReference>
<dbReference type="InterPro" id="IPR020471">
    <property type="entry name" value="AKR"/>
</dbReference>
<dbReference type="PANTHER" id="PTHR43364:SF4">
    <property type="entry name" value="NAD(P)-LINKED OXIDOREDUCTASE SUPERFAMILY PROTEIN"/>
    <property type="match status" value="1"/>
</dbReference>
<dbReference type="Gene3D" id="3.20.20.100">
    <property type="entry name" value="NADP-dependent oxidoreductase domain"/>
    <property type="match status" value="1"/>
</dbReference>
<dbReference type="PANTHER" id="PTHR43364">
    <property type="entry name" value="NADH-SPECIFIC METHYLGLYOXAL REDUCTASE-RELATED"/>
    <property type="match status" value="1"/>
</dbReference>
<dbReference type="InterPro" id="IPR036812">
    <property type="entry name" value="NAD(P)_OxRdtase_dom_sf"/>
</dbReference>